<accession>A0A563W1V3</accession>
<sequence>MSNKNIKVNFLQKLHQLEIDRGKYMEICKELKQDLFALESIAYSLEQDIYSLIMQLEKECIYKEEGFKNEISQIINKIKILVDTVRD</sequence>
<evidence type="ECO:0000313" key="1">
    <source>
        <dbReference type="EMBL" id="VEP17513.1"/>
    </source>
</evidence>
<dbReference type="AlphaFoldDB" id="A0A563W1V3"/>
<dbReference type="Proteomes" id="UP000320055">
    <property type="component" value="Unassembled WGS sequence"/>
</dbReference>
<dbReference type="EMBL" id="CAACVJ010000579">
    <property type="protein sequence ID" value="VEP17513.1"/>
    <property type="molecule type" value="Genomic_DNA"/>
</dbReference>
<gene>
    <name evidence="1" type="ORF">H1P_620022</name>
</gene>
<name>A0A563W1V3_9CYAN</name>
<protein>
    <submittedName>
        <fullName evidence="1">Uncharacterized protein</fullName>
    </submittedName>
</protein>
<proteinExistence type="predicted"/>
<evidence type="ECO:0000313" key="2">
    <source>
        <dbReference type="Proteomes" id="UP000320055"/>
    </source>
</evidence>
<reference evidence="1 2" key="1">
    <citation type="submission" date="2019-01" db="EMBL/GenBank/DDBJ databases">
        <authorList>
            <person name="Brito A."/>
        </authorList>
    </citation>
    <scope>NUCLEOTIDE SEQUENCE [LARGE SCALE GENOMIC DNA]</scope>
    <source>
        <strain evidence="1">1</strain>
    </source>
</reference>
<organism evidence="1 2">
    <name type="scientific">Hyella patelloides LEGE 07179</name>
    <dbReference type="NCBI Taxonomy" id="945734"/>
    <lineage>
        <taxon>Bacteria</taxon>
        <taxon>Bacillati</taxon>
        <taxon>Cyanobacteriota</taxon>
        <taxon>Cyanophyceae</taxon>
        <taxon>Pleurocapsales</taxon>
        <taxon>Hyellaceae</taxon>
        <taxon>Hyella</taxon>
    </lineage>
</organism>
<keyword evidence="2" id="KW-1185">Reference proteome</keyword>